<name>A0A9J6CI19_POLVA</name>
<proteinExistence type="predicted"/>
<protein>
    <submittedName>
        <fullName evidence="1">Uncharacterized protein</fullName>
    </submittedName>
</protein>
<keyword evidence="2" id="KW-1185">Reference proteome</keyword>
<evidence type="ECO:0000313" key="2">
    <source>
        <dbReference type="Proteomes" id="UP001107558"/>
    </source>
</evidence>
<reference evidence="1" key="1">
    <citation type="submission" date="2021-03" db="EMBL/GenBank/DDBJ databases">
        <title>Chromosome level genome of the anhydrobiotic midge Polypedilum vanderplanki.</title>
        <authorList>
            <person name="Yoshida Y."/>
            <person name="Kikawada T."/>
            <person name="Gusev O."/>
        </authorList>
    </citation>
    <scope>NUCLEOTIDE SEQUENCE</scope>
    <source>
        <strain evidence="1">NIAS01</strain>
        <tissue evidence="1">Whole body or cell culture</tissue>
    </source>
</reference>
<dbReference type="EMBL" id="JADBJN010000001">
    <property type="protein sequence ID" value="KAG5681866.1"/>
    <property type="molecule type" value="Genomic_DNA"/>
</dbReference>
<accession>A0A9J6CI19</accession>
<dbReference type="Proteomes" id="UP001107558">
    <property type="component" value="Chromosome 1"/>
</dbReference>
<sequence>MRIGIYEDGTKLVEDVHFDINSNTLIALTAEFDVSTGLPIPRFHRADTAFAIYNSITTYEKSSYAQYIIAQPYDKDSKPYILGVYSTNNKFTPPL</sequence>
<evidence type="ECO:0000313" key="1">
    <source>
        <dbReference type="EMBL" id="KAG5681866.1"/>
    </source>
</evidence>
<comment type="caution">
    <text evidence="1">The sequence shown here is derived from an EMBL/GenBank/DDBJ whole genome shotgun (WGS) entry which is preliminary data.</text>
</comment>
<gene>
    <name evidence="1" type="ORF">PVAND_011273</name>
</gene>
<dbReference type="OrthoDB" id="7789961at2759"/>
<organism evidence="1 2">
    <name type="scientific">Polypedilum vanderplanki</name>
    <name type="common">Sleeping chironomid midge</name>
    <dbReference type="NCBI Taxonomy" id="319348"/>
    <lineage>
        <taxon>Eukaryota</taxon>
        <taxon>Metazoa</taxon>
        <taxon>Ecdysozoa</taxon>
        <taxon>Arthropoda</taxon>
        <taxon>Hexapoda</taxon>
        <taxon>Insecta</taxon>
        <taxon>Pterygota</taxon>
        <taxon>Neoptera</taxon>
        <taxon>Endopterygota</taxon>
        <taxon>Diptera</taxon>
        <taxon>Nematocera</taxon>
        <taxon>Chironomoidea</taxon>
        <taxon>Chironomidae</taxon>
        <taxon>Chironominae</taxon>
        <taxon>Polypedilum</taxon>
        <taxon>Polypedilum</taxon>
    </lineage>
</organism>
<dbReference type="AlphaFoldDB" id="A0A9J6CI19"/>